<accession>A0A0E9WXB9</accession>
<sequence length="114" mass="12806">MFDNKICSSVNFIDLHRLSNSVWCDNRLQVGYTAYFPDAIAVVSLFYPVLRFFVSSQVHFPLEPLPAEVASKRFEAGVFTAVSYEIGALTEGFSADLALVWLLTCMNEGVFFHV</sequence>
<dbReference type="EMBL" id="GBXM01014464">
    <property type="protein sequence ID" value="JAH94113.1"/>
    <property type="molecule type" value="Transcribed_RNA"/>
</dbReference>
<protein>
    <submittedName>
        <fullName evidence="1">Uncharacterized protein</fullName>
    </submittedName>
</protein>
<reference evidence="1" key="1">
    <citation type="submission" date="2014-11" db="EMBL/GenBank/DDBJ databases">
        <authorList>
            <person name="Amaro Gonzalez C."/>
        </authorList>
    </citation>
    <scope>NUCLEOTIDE SEQUENCE</scope>
</reference>
<evidence type="ECO:0000313" key="1">
    <source>
        <dbReference type="EMBL" id="JAH94113.1"/>
    </source>
</evidence>
<organism evidence="1">
    <name type="scientific">Anguilla anguilla</name>
    <name type="common">European freshwater eel</name>
    <name type="synonym">Muraena anguilla</name>
    <dbReference type="NCBI Taxonomy" id="7936"/>
    <lineage>
        <taxon>Eukaryota</taxon>
        <taxon>Metazoa</taxon>
        <taxon>Chordata</taxon>
        <taxon>Craniata</taxon>
        <taxon>Vertebrata</taxon>
        <taxon>Euteleostomi</taxon>
        <taxon>Actinopterygii</taxon>
        <taxon>Neopterygii</taxon>
        <taxon>Teleostei</taxon>
        <taxon>Anguilliformes</taxon>
        <taxon>Anguillidae</taxon>
        <taxon>Anguilla</taxon>
    </lineage>
</organism>
<reference evidence="1" key="2">
    <citation type="journal article" date="2015" name="Fish Shellfish Immunol.">
        <title>Early steps in the European eel (Anguilla anguilla)-Vibrio vulnificus interaction in the gills: Role of the RtxA13 toxin.</title>
        <authorList>
            <person name="Callol A."/>
            <person name="Pajuelo D."/>
            <person name="Ebbesson L."/>
            <person name="Teles M."/>
            <person name="MacKenzie S."/>
            <person name="Amaro C."/>
        </authorList>
    </citation>
    <scope>NUCLEOTIDE SEQUENCE</scope>
</reference>
<dbReference type="AlphaFoldDB" id="A0A0E9WXB9"/>
<name>A0A0E9WXB9_ANGAN</name>
<proteinExistence type="predicted"/>